<reference evidence="1 2" key="1">
    <citation type="journal article" date="2006" name="Nature">
        <title>Global trends of whole-genome duplications revealed by the ciliate Paramecium tetraurelia.</title>
        <authorList>
            <consortium name="Genoscope"/>
            <person name="Aury J.-M."/>
            <person name="Jaillon O."/>
            <person name="Duret L."/>
            <person name="Noel B."/>
            <person name="Jubin C."/>
            <person name="Porcel B.M."/>
            <person name="Segurens B."/>
            <person name="Daubin V."/>
            <person name="Anthouard V."/>
            <person name="Aiach N."/>
            <person name="Arnaiz O."/>
            <person name="Billaut A."/>
            <person name="Beisson J."/>
            <person name="Blanc I."/>
            <person name="Bouhouche K."/>
            <person name="Camara F."/>
            <person name="Duharcourt S."/>
            <person name="Guigo R."/>
            <person name="Gogendeau D."/>
            <person name="Katinka M."/>
            <person name="Keller A.-M."/>
            <person name="Kissmehl R."/>
            <person name="Klotz C."/>
            <person name="Koll F."/>
            <person name="Le Moue A."/>
            <person name="Lepere C."/>
            <person name="Malinsky S."/>
            <person name="Nowacki M."/>
            <person name="Nowak J.K."/>
            <person name="Plattner H."/>
            <person name="Poulain J."/>
            <person name="Ruiz F."/>
            <person name="Serrano V."/>
            <person name="Zagulski M."/>
            <person name="Dessen P."/>
            <person name="Betermier M."/>
            <person name="Weissenbach J."/>
            <person name="Scarpelli C."/>
            <person name="Schachter V."/>
            <person name="Sperling L."/>
            <person name="Meyer E."/>
            <person name="Cohen J."/>
            <person name="Wincker P."/>
        </authorList>
    </citation>
    <scope>NUCLEOTIDE SEQUENCE [LARGE SCALE GENOMIC DNA]</scope>
    <source>
        <strain evidence="1 2">Stock d4-2</strain>
    </source>
</reference>
<dbReference type="OrthoDB" id="301378at2759"/>
<organism evidence="1 2">
    <name type="scientific">Paramecium tetraurelia</name>
    <dbReference type="NCBI Taxonomy" id="5888"/>
    <lineage>
        <taxon>Eukaryota</taxon>
        <taxon>Sar</taxon>
        <taxon>Alveolata</taxon>
        <taxon>Ciliophora</taxon>
        <taxon>Intramacronucleata</taxon>
        <taxon>Oligohymenophorea</taxon>
        <taxon>Peniculida</taxon>
        <taxon>Parameciidae</taxon>
        <taxon>Paramecium</taxon>
    </lineage>
</organism>
<accession>A0DCL5</accession>
<name>A0DCL5_PARTE</name>
<dbReference type="KEGG" id="ptm:GSPATT00015661001"/>
<sequence>MHKKYLIEQPNCIQNSNITIQQTRQTSLTETLDILSVLVSGKYSKEFYQQSFNFVAAVSQAPDLTPSQIGLSMFIYGQVSQYTKSTNKDVEKSLLLNFKQSIDSFRSNDLKHFAFGLILARIQRKDIFDLLEKQSLVTEMEFQDLIRVGTGIALFGRGSPEFWKLLEEQAIKNIPTTEAQNITSIFMLYKQFGHGTQEIFKLFEQEFIQRYDQFNSLMKLQMFSSFAKIRYPSSAIFKLFFRDIVGIIQSVNITAVQMLIFDCQKIFPQFPKQVQQFFINFIIKHYQKFHPVIKSKLYDSFQEQSLLTEELEVALLKKK</sequence>
<dbReference type="Proteomes" id="UP000000600">
    <property type="component" value="Unassembled WGS sequence"/>
</dbReference>
<evidence type="ECO:0000313" key="2">
    <source>
        <dbReference type="Proteomes" id="UP000000600"/>
    </source>
</evidence>
<keyword evidence="2" id="KW-1185">Reference proteome</keyword>
<dbReference type="AlphaFoldDB" id="A0DCL5"/>
<dbReference type="RefSeq" id="XP_001448179.1">
    <property type="nucleotide sequence ID" value="XM_001448142.1"/>
</dbReference>
<gene>
    <name evidence="1" type="ORF">GSPATT00015661001</name>
</gene>
<evidence type="ECO:0000313" key="1">
    <source>
        <dbReference type="EMBL" id="CAK80782.1"/>
    </source>
</evidence>
<dbReference type="EMBL" id="CT868374">
    <property type="protein sequence ID" value="CAK80782.1"/>
    <property type="molecule type" value="Genomic_DNA"/>
</dbReference>
<dbReference type="GeneID" id="5033964"/>
<dbReference type="InParanoid" id="A0DCL5"/>
<protein>
    <submittedName>
        <fullName evidence="1">Uncharacterized protein</fullName>
    </submittedName>
</protein>
<dbReference type="OMA" id="LMKLQMF"/>
<proteinExistence type="predicted"/>
<dbReference type="HOGENOM" id="CLU_059271_0_0_1"/>